<comment type="caution">
    <text evidence="1">The sequence shown here is derived from an EMBL/GenBank/DDBJ whole genome shotgun (WGS) entry which is preliminary data.</text>
</comment>
<proteinExistence type="predicted"/>
<protein>
    <submittedName>
        <fullName evidence="1">Osmotically inducible protein OsmC</fullName>
    </submittedName>
</protein>
<dbReference type="AlphaFoldDB" id="A0A2V1GX50"/>
<dbReference type="Pfam" id="PF02566">
    <property type="entry name" value="OsmC"/>
    <property type="match status" value="1"/>
</dbReference>
<dbReference type="InterPro" id="IPR015946">
    <property type="entry name" value="KH_dom-like_a/b"/>
</dbReference>
<dbReference type="InterPro" id="IPR003718">
    <property type="entry name" value="OsmC/Ohr_fam"/>
</dbReference>
<evidence type="ECO:0000313" key="1">
    <source>
        <dbReference type="EMBL" id="PVZ70590.1"/>
    </source>
</evidence>
<name>A0A2V1GX50_9GAMM</name>
<reference evidence="1 2" key="1">
    <citation type="submission" date="2018-04" db="EMBL/GenBank/DDBJ databases">
        <title>Thalassorhabdus spongiae gen. nov., sp. nov., isolated from a marine sponge in South-West Iceland.</title>
        <authorList>
            <person name="Knobloch S."/>
            <person name="Daussin A."/>
            <person name="Johannsson R."/>
            <person name="Marteinsson V.T."/>
        </authorList>
    </citation>
    <scope>NUCLEOTIDE SEQUENCE [LARGE SCALE GENOMIC DNA]</scope>
    <source>
        <strain evidence="1 2">Hp12</strain>
    </source>
</reference>
<evidence type="ECO:0000313" key="2">
    <source>
        <dbReference type="Proteomes" id="UP000244906"/>
    </source>
</evidence>
<gene>
    <name evidence="1" type="ORF">DC094_08400</name>
</gene>
<sequence length="162" mass="17175">MPGLIVFCPSILVSLQSLLPSFLRASQELCFMAITINLEGLESSAGSLQIRQHRVLVDRPEEKGGTDRGPMGGEYLVAGLAGCFYSNLVAAAEARAIDLSNIRIQASGELDGMPAKFTSIKLTVNAQGCEHGLLEKLCQLAEKGCIVANTLKTALSIEIAVV</sequence>
<dbReference type="PANTHER" id="PTHR35368">
    <property type="entry name" value="HYDROPEROXIDE REDUCTASE"/>
    <property type="match status" value="1"/>
</dbReference>
<dbReference type="InterPro" id="IPR036102">
    <property type="entry name" value="OsmC/Ohrsf"/>
</dbReference>
<keyword evidence="2" id="KW-1185">Reference proteome</keyword>
<dbReference type="EMBL" id="QDDL01000002">
    <property type="protein sequence ID" value="PVZ70590.1"/>
    <property type="molecule type" value="Genomic_DNA"/>
</dbReference>
<dbReference type="Proteomes" id="UP000244906">
    <property type="component" value="Unassembled WGS sequence"/>
</dbReference>
<organism evidence="1 2">
    <name type="scientific">Pelagibaculum spongiae</name>
    <dbReference type="NCBI Taxonomy" id="2080658"/>
    <lineage>
        <taxon>Bacteria</taxon>
        <taxon>Pseudomonadati</taxon>
        <taxon>Pseudomonadota</taxon>
        <taxon>Gammaproteobacteria</taxon>
        <taxon>Oceanospirillales</taxon>
        <taxon>Pelagibaculum</taxon>
    </lineage>
</organism>
<accession>A0A2V1GX50</accession>
<dbReference type="InterPro" id="IPR052924">
    <property type="entry name" value="OsmC/Ohr_hydroprdx_reductase"/>
</dbReference>
<dbReference type="PANTHER" id="PTHR35368:SF1">
    <property type="entry name" value="HYDROPEROXIDE REDUCTASE"/>
    <property type="match status" value="1"/>
</dbReference>
<dbReference type="SUPFAM" id="SSF82784">
    <property type="entry name" value="OsmC-like"/>
    <property type="match status" value="1"/>
</dbReference>
<dbReference type="Gene3D" id="3.30.300.20">
    <property type="match status" value="1"/>
</dbReference>